<dbReference type="InterPro" id="IPR003453">
    <property type="entry name" value="ABC_MlaE_roteobac"/>
</dbReference>
<comment type="caution">
    <text evidence="3">The sequence shown here is derived from an EMBL/GenBank/DDBJ whole genome shotgun (WGS) entry which is preliminary data.</text>
</comment>
<reference evidence="3 4" key="1">
    <citation type="submission" date="2021-09" db="EMBL/GenBank/DDBJ databases">
        <title>Lysobacter sp. 13A isolated from the river sediment.</title>
        <authorList>
            <person name="Liu H."/>
            <person name="Li S."/>
            <person name="Mao S."/>
        </authorList>
    </citation>
    <scope>NUCLEOTIDE SEQUENCE [LARGE SCALE GENOMIC DNA]</scope>
    <source>
        <strain evidence="3 4">13A</strain>
    </source>
</reference>
<name>A0ABS7T3H6_9GAMM</name>
<organism evidence="3 4">
    <name type="scientific">Novilysobacter selenitireducens</name>
    <dbReference type="NCBI Taxonomy" id="2872639"/>
    <lineage>
        <taxon>Bacteria</taxon>
        <taxon>Pseudomonadati</taxon>
        <taxon>Pseudomonadota</taxon>
        <taxon>Gammaproteobacteria</taxon>
        <taxon>Lysobacterales</taxon>
        <taxon>Lysobacteraceae</taxon>
        <taxon>Novilysobacter</taxon>
    </lineage>
</organism>
<feature type="region of interest" description="Disordered" evidence="1">
    <location>
        <begin position="1"/>
        <end position="53"/>
    </location>
</feature>
<feature type="transmembrane region" description="Helical" evidence="2">
    <location>
        <begin position="225"/>
        <end position="253"/>
    </location>
</feature>
<gene>
    <name evidence="3" type="ORF">K6753_02540</name>
</gene>
<feature type="transmembrane region" description="Helical" evidence="2">
    <location>
        <begin position="382"/>
        <end position="401"/>
    </location>
</feature>
<sequence length="405" mass="43946">MWPVVMRQSLESQGPPATPLTPRTRPCVSSPGPMTAPPAHTPTASHEGDTPDAARLSGRWTLRHATAISQALTNLPESVRALDVRGVDRIDSLGVLQLIRFARRRELPFEGFTFDERHRALVAAIEDVADDRPKRKREYGVAAALARLGFAVTDNWKEVLALVAFFGEVLLKLLRMVRDPRRFRATATVHHMEQVGLDAVPLVALLCYLVGAVIAFLGSTILKDFGAVIFVVELVSIAFLREFGVLLTAILLAGRTASAFTAQIGAMVSREEVDAIRTLGLDPIDLLVIPRVLALLVMLPLLTFVAMIAGLLGGLTVGAYGLDIPPEAYLARMQDTMELRHFLVGLVKAPVFAMVIALIGCLEGLQVEGTAQSVGERTTSSVVQAISLVIIIDAFAAIWFMEMGW</sequence>
<keyword evidence="4" id="KW-1185">Reference proteome</keyword>
<dbReference type="NCBIfam" id="TIGR00056">
    <property type="entry name" value="MlaE family lipid ABC transporter permease subunit"/>
    <property type="match status" value="1"/>
</dbReference>
<dbReference type="Pfam" id="PF02405">
    <property type="entry name" value="MlaE"/>
    <property type="match status" value="1"/>
</dbReference>
<evidence type="ECO:0000256" key="2">
    <source>
        <dbReference type="SAM" id="Phobius"/>
    </source>
</evidence>
<feature type="compositionally biased region" description="Low complexity" evidence="1">
    <location>
        <begin position="20"/>
        <end position="33"/>
    </location>
</feature>
<feature type="transmembrane region" description="Helical" evidence="2">
    <location>
        <begin position="342"/>
        <end position="362"/>
    </location>
</feature>
<keyword evidence="2" id="KW-1133">Transmembrane helix</keyword>
<protein>
    <submittedName>
        <fullName evidence="3">ABC transporter permease</fullName>
    </submittedName>
</protein>
<dbReference type="InterPro" id="IPR030802">
    <property type="entry name" value="Permease_MalE"/>
</dbReference>
<feature type="transmembrane region" description="Helical" evidence="2">
    <location>
        <begin position="292"/>
        <end position="322"/>
    </location>
</feature>
<dbReference type="EMBL" id="JAINZW010000001">
    <property type="protein sequence ID" value="MBZ4038415.1"/>
    <property type="molecule type" value="Genomic_DNA"/>
</dbReference>
<dbReference type="PANTHER" id="PTHR30188:SF3">
    <property type="entry name" value="ABC TRANSPORTER PERMEASE"/>
    <property type="match status" value="1"/>
</dbReference>
<proteinExistence type="predicted"/>
<accession>A0ABS7T3H6</accession>
<evidence type="ECO:0000313" key="3">
    <source>
        <dbReference type="EMBL" id="MBZ4038415.1"/>
    </source>
</evidence>
<evidence type="ECO:0000313" key="4">
    <source>
        <dbReference type="Proteomes" id="UP001430954"/>
    </source>
</evidence>
<evidence type="ECO:0000256" key="1">
    <source>
        <dbReference type="SAM" id="MobiDB-lite"/>
    </source>
</evidence>
<dbReference type="Proteomes" id="UP001430954">
    <property type="component" value="Unassembled WGS sequence"/>
</dbReference>
<keyword evidence="2" id="KW-0812">Transmembrane</keyword>
<dbReference type="PANTHER" id="PTHR30188">
    <property type="entry name" value="ABC TRANSPORTER PERMEASE PROTEIN-RELATED"/>
    <property type="match status" value="1"/>
</dbReference>
<feature type="transmembrane region" description="Helical" evidence="2">
    <location>
        <begin position="195"/>
        <end position="219"/>
    </location>
</feature>
<keyword evidence="2" id="KW-0472">Membrane</keyword>